<dbReference type="EMBL" id="KZ857481">
    <property type="protein sequence ID" value="RDX42592.1"/>
    <property type="molecule type" value="Genomic_DNA"/>
</dbReference>
<dbReference type="SMART" id="SM00225">
    <property type="entry name" value="BTB"/>
    <property type="match status" value="1"/>
</dbReference>
<dbReference type="InterPro" id="IPR011333">
    <property type="entry name" value="SKP1/BTB/POZ_sf"/>
</dbReference>
<dbReference type="AlphaFoldDB" id="A0A371CQM8"/>
<reference evidence="2 3" key="1">
    <citation type="journal article" date="2018" name="Biotechnol. Biofuels">
        <title>Integrative visual omics of the white-rot fungus Polyporus brumalis exposes the biotechnological potential of its oxidative enzymes for delignifying raw plant biomass.</title>
        <authorList>
            <person name="Miyauchi S."/>
            <person name="Rancon A."/>
            <person name="Drula E."/>
            <person name="Hage H."/>
            <person name="Chaduli D."/>
            <person name="Favel A."/>
            <person name="Grisel S."/>
            <person name="Henrissat B."/>
            <person name="Herpoel-Gimbert I."/>
            <person name="Ruiz-Duenas F.J."/>
            <person name="Chevret D."/>
            <person name="Hainaut M."/>
            <person name="Lin J."/>
            <person name="Wang M."/>
            <person name="Pangilinan J."/>
            <person name="Lipzen A."/>
            <person name="Lesage-Meessen L."/>
            <person name="Navarro D."/>
            <person name="Riley R."/>
            <person name="Grigoriev I.V."/>
            <person name="Zhou S."/>
            <person name="Raouche S."/>
            <person name="Rosso M.N."/>
        </authorList>
    </citation>
    <scope>NUCLEOTIDE SEQUENCE [LARGE SCALE GENOMIC DNA]</scope>
    <source>
        <strain evidence="2 3">BRFM 1820</strain>
    </source>
</reference>
<evidence type="ECO:0000259" key="1">
    <source>
        <dbReference type="PROSITE" id="PS50097"/>
    </source>
</evidence>
<dbReference type="Proteomes" id="UP000256964">
    <property type="component" value="Unassembled WGS sequence"/>
</dbReference>
<dbReference type="InterPro" id="IPR000210">
    <property type="entry name" value="BTB/POZ_dom"/>
</dbReference>
<evidence type="ECO:0000313" key="3">
    <source>
        <dbReference type="Proteomes" id="UP000256964"/>
    </source>
</evidence>
<sequence length="358" mass="40154">MSSLDQPGALTEWDTRVSFFDGNVVLLGHGGVGFKVHKSVLAFHSEVFSDMFGHSLPSSSHAEFTDQKVEGCPVIPLDDTSYDIAQLLLVMYGRNQLTIGSDIAFPVLAALLRVGDKYGAHAVVEKCSWYFMSMLPATLDRWDNARECREECGFEDQNAVEMLNVLHRVSSLRWLGPPPAPDPAHPDLRPLDSPLPVALFLCAQLGEEELRSGTSRVDGTPETLSDADVECIVRMQGELRLQGEAIVNQALTFTGDPKRCERSLSSSYVDPWLDTYEDERERYPAASECQEAYEECFVDYMSEEVEGEYLDGDPFDTWIRTRTSANWRFARGGSRSTTSEIFSHERSARVYADMTTRY</sequence>
<accession>A0A371CQM8</accession>
<dbReference type="Gene3D" id="3.30.710.10">
    <property type="entry name" value="Potassium Channel Kv1.1, Chain A"/>
    <property type="match status" value="1"/>
</dbReference>
<dbReference type="CDD" id="cd18186">
    <property type="entry name" value="BTB_POZ_ZBTB_KLHL-like"/>
    <property type="match status" value="1"/>
</dbReference>
<dbReference type="OrthoDB" id="2757422at2759"/>
<dbReference type="SUPFAM" id="SSF54695">
    <property type="entry name" value="POZ domain"/>
    <property type="match status" value="1"/>
</dbReference>
<feature type="domain" description="BTB" evidence="1">
    <location>
        <begin position="22"/>
        <end position="101"/>
    </location>
</feature>
<evidence type="ECO:0000313" key="2">
    <source>
        <dbReference type="EMBL" id="RDX42592.1"/>
    </source>
</evidence>
<dbReference type="Pfam" id="PF00651">
    <property type="entry name" value="BTB"/>
    <property type="match status" value="1"/>
</dbReference>
<protein>
    <recommendedName>
        <fullName evidence="1">BTB domain-containing protein</fullName>
    </recommendedName>
</protein>
<dbReference type="STRING" id="139420.A0A371CQM8"/>
<dbReference type="PROSITE" id="PS50097">
    <property type="entry name" value="BTB"/>
    <property type="match status" value="1"/>
</dbReference>
<name>A0A371CQM8_9APHY</name>
<gene>
    <name evidence="2" type="ORF">OH76DRAFT_1488555</name>
</gene>
<keyword evidence="3" id="KW-1185">Reference proteome</keyword>
<organism evidence="2 3">
    <name type="scientific">Lentinus brumalis</name>
    <dbReference type="NCBI Taxonomy" id="2498619"/>
    <lineage>
        <taxon>Eukaryota</taxon>
        <taxon>Fungi</taxon>
        <taxon>Dikarya</taxon>
        <taxon>Basidiomycota</taxon>
        <taxon>Agaricomycotina</taxon>
        <taxon>Agaricomycetes</taxon>
        <taxon>Polyporales</taxon>
        <taxon>Polyporaceae</taxon>
        <taxon>Lentinus</taxon>
    </lineage>
</organism>
<proteinExistence type="predicted"/>